<organism evidence="2 3">
    <name type="scientific">Geotrypetes seraphini</name>
    <name type="common">Gaboon caecilian</name>
    <name type="synonym">Caecilia seraphini</name>
    <dbReference type="NCBI Taxonomy" id="260995"/>
    <lineage>
        <taxon>Eukaryota</taxon>
        <taxon>Metazoa</taxon>
        <taxon>Chordata</taxon>
        <taxon>Craniata</taxon>
        <taxon>Vertebrata</taxon>
        <taxon>Euteleostomi</taxon>
        <taxon>Amphibia</taxon>
        <taxon>Gymnophiona</taxon>
        <taxon>Geotrypetes</taxon>
    </lineage>
</organism>
<evidence type="ECO:0000313" key="2">
    <source>
        <dbReference type="Proteomes" id="UP000515159"/>
    </source>
</evidence>
<feature type="chain" id="PRO_5027755049" evidence="1">
    <location>
        <begin position="32"/>
        <end position="112"/>
    </location>
</feature>
<reference evidence="3" key="1">
    <citation type="submission" date="2025-08" db="UniProtKB">
        <authorList>
            <consortium name="RefSeq"/>
        </authorList>
    </citation>
    <scope>IDENTIFICATION</scope>
</reference>
<dbReference type="InterPro" id="IPR011990">
    <property type="entry name" value="TPR-like_helical_dom_sf"/>
</dbReference>
<accession>A0A6P8RJF3</accession>
<sequence length="112" mass="12073">MVSPCACADKLLSFLPLLLVLLDLHYEGAECGINAEVEKHLEMGKKLLAAGQLADALSHFHSAVGAEHTCTQNTPNSCDQITLKQWAQTRGLGATCDLPGTILRPSECEERL</sequence>
<dbReference type="Gene3D" id="1.25.40.10">
    <property type="entry name" value="Tetratricopeptide repeat domain"/>
    <property type="match status" value="1"/>
</dbReference>
<keyword evidence="2" id="KW-1185">Reference proteome</keyword>
<dbReference type="KEGG" id="gsh:117361931"/>
<dbReference type="Proteomes" id="UP000515159">
    <property type="component" value="Chromosome 6"/>
</dbReference>
<name>A0A6P8RJF3_GEOSA</name>
<gene>
    <name evidence="3" type="primary">LOC117361931</name>
</gene>
<proteinExistence type="predicted"/>
<evidence type="ECO:0000313" key="3">
    <source>
        <dbReference type="RefSeq" id="XP_033803436.1"/>
    </source>
</evidence>
<dbReference type="InParanoid" id="A0A6P8RJF3"/>
<dbReference type="GeneID" id="117361931"/>
<evidence type="ECO:0000256" key="1">
    <source>
        <dbReference type="SAM" id="SignalP"/>
    </source>
</evidence>
<protein>
    <submittedName>
        <fullName evidence="3">DnaJ homolog subfamily C member 3-like</fullName>
    </submittedName>
</protein>
<dbReference type="AlphaFoldDB" id="A0A6P8RJF3"/>
<feature type="signal peptide" evidence="1">
    <location>
        <begin position="1"/>
        <end position="31"/>
    </location>
</feature>
<keyword evidence="1" id="KW-0732">Signal</keyword>
<dbReference type="RefSeq" id="XP_033803436.1">
    <property type="nucleotide sequence ID" value="XM_033947545.1"/>
</dbReference>